<dbReference type="Proteomes" id="UP000273326">
    <property type="component" value="Chromosome"/>
</dbReference>
<evidence type="ECO:0000313" key="19">
    <source>
        <dbReference type="Proteomes" id="UP000273326"/>
    </source>
</evidence>
<dbReference type="EC" id="6.3.3.1" evidence="4 15"/>
<protein>
    <recommendedName>
        <fullName evidence="5 15">Phosphoribosylformylglycinamidine cyclo-ligase</fullName>
        <ecNumber evidence="4 15">6.3.3.1</ecNumber>
    </recommendedName>
    <alternativeName>
        <fullName evidence="12 15">AIR synthase</fullName>
    </alternativeName>
    <alternativeName>
        <fullName evidence="13 15">AIRS</fullName>
    </alternativeName>
    <alternativeName>
        <fullName evidence="11 15">Phosphoribosyl-aminoimidazole synthetase</fullName>
    </alternativeName>
</protein>
<dbReference type="KEGG" id="jeh:EJN90_12270"/>
<evidence type="ECO:0000256" key="3">
    <source>
        <dbReference type="ARBA" id="ARBA00010280"/>
    </source>
</evidence>
<name>A0A3S9HDE1_9LACT</name>
<evidence type="ECO:0000256" key="8">
    <source>
        <dbReference type="ARBA" id="ARBA00022741"/>
    </source>
</evidence>
<dbReference type="GO" id="GO:0006189">
    <property type="term" value="P:'de novo' IMP biosynthetic process"/>
    <property type="evidence" value="ECO:0007669"/>
    <property type="project" value="UniProtKB-UniRule"/>
</dbReference>
<evidence type="ECO:0000256" key="5">
    <source>
        <dbReference type="ARBA" id="ARBA00020367"/>
    </source>
</evidence>
<comment type="similarity">
    <text evidence="3 15">Belongs to the AIR synthase family.</text>
</comment>
<evidence type="ECO:0000256" key="10">
    <source>
        <dbReference type="ARBA" id="ARBA00022840"/>
    </source>
</evidence>
<evidence type="ECO:0000259" key="16">
    <source>
        <dbReference type="Pfam" id="PF00586"/>
    </source>
</evidence>
<dbReference type="InterPro" id="IPR010918">
    <property type="entry name" value="PurM-like_C_dom"/>
</dbReference>
<feature type="domain" description="PurM-like N-terminal" evidence="16">
    <location>
        <begin position="62"/>
        <end position="167"/>
    </location>
</feature>
<evidence type="ECO:0000256" key="9">
    <source>
        <dbReference type="ARBA" id="ARBA00022755"/>
    </source>
</evidence>
<evidence type="ECO:0000256" key="13">
    <source>
        <dbReference type="ARBA" id="ARBA00033093"/>
    </source>
</evidence>
<evidence type="ECO:0000256" key="1">
    <source>
        <dbReference type="ARBA" id="ARBA00004496"/>
    </source>
</evidence>
<evidence type="ECO:0000256" key="14">
    <source>
        <dbReference type="ARBA" id="ARBA00049057"/>
    </source>
</evidence>
<dbReference type="HAMAP" id="MF_00741">
    <property type="entry name" value="AIRS"/>
    <property type="match status" value="1"/>
</dbReference>
<evidence type="ECO:0000313" key="18">
    <source>
        <dbReference type="EMBL" id="AZP05354.1"/>
    </source>
</evidence>
<keyword evidence="6 15" id="KW-0963">Cytoplasm</keyword>
<evidence type="ECO:0000256" key="6">
    <source>
        <dbReference type="ARBA" id="ARBA00022490"/>
    </source>
</evidence>
<feature type="domain" description="PurM-like C-terminal" evidence="17">
    <location>
        <begin position="180"/>
        <end position="339"/>
    </location>
</feature>
<dbReference type="PANTHER" id="PTHR10520">
    <property type="entry name" value="TRIFUNCTIONAL PURINE BIOSYNTHETIC PROTEIN ADENOSINE-3-RELATED"/>
    <property type="match status" value="1"/>
</dbReference>
<dbReference type="GO" id="GO:0005829">
    <property type="term" value="C:cytosol"/>
    <property type="evidence" value="ECO:0007669"/>
    <property type="project" value="TreeGrafter"/>
</dbReference>
<accession>A0A3S9HDE1</accession>
<reference evidence="19" key="1">
    <citation type="submission" date="2018-12" db="EMBL/GenBank/DDBJ databases">
        <title>Complete genome sequencing of Jeotgalibaca sp. H21T32.</title>
        <authorList>
            <person name="Bae J.-W."/>
            <person name="Lee S.-Y."/>
        </authorList>
    </citation>
    <scope>NUCLEOTIDE SEQUENCE [LARGE SCALE GENOMIC DNA]</scope>
    <source>
        <strain evidence="19">H21T32</strain>
    </source>
</reference>
<dbReference type="AlphaFoldDB" id="A0A3S9HDE1"/>
<dbReference type="EMBL" id="CP034465">
    <property type="protein sequence ID" value="AZP05354.1"/>
    <property type="molecule type" value="Genomic_DNA"/>
</dbReference>
<dbReference type="OrthoDB" id="9802507at2"/>
<dbReference type="Gene3D" id="3.90.650.10">
    <property type="entry name" value="PurM-like C-terminal domain"/>
    <property type="match status" value="1"/>
</dbReference>
<dbReference type="GO" id="GO:0046084">
    <property type="term" value="P:adenine biosynthetic process"/>
    <property type="evidence" value="ECO:0007669"/>
    <property type="project" value="TreeGrafter"/>
</dbReference>
<proteinExistence type="inferred from homology"/>
<dbReference type="PANTHER" id="PTHR10520:SF12">
    <property type="entry name" value="TRIFUNCTIONAL PURINE BIOSYNTHETIC PROTEIN ADENOSINE-3"/>
    <property type="match status" value="1"/>
</dbReference>
<keyword evidence="8 15" id="KW-0547">Nucleotide-binding</keyword>
<dbReference type="InterPro" id="IPR016188">
    <property type="entry name" value="PurM-like_N"/>
</dbReference>
<dbReference type="GO" id="GO:0004641">
    <property type="term" value="F:phosphoribosylformylglycinamidine cyclo-ligase activity"/>
    <property type="evidence" value="ECO:0007669"/>
    <property type="project" value="UniProtKB-UniRule"/>
</dbReference>
<evidence type="ECO:0000256" key="12">
    <source>
        <dbReference type="ARBA" id="ARBA00032931"/>
    </source>
</evidence>
<dbReference type="InterPro" id="IPR036676">
    <property type="entry name" value="PurM-like_C_sf"/>
</dbReference>
<dbReference type="CDD" id="cd02196">
    <property type="entry name" value="PurM"/>
    <property type="match status" value="1"/>
</dbReference>
<dbReference type="FunFam" id="3.30.1330.10:FF:000001">
    <property type="entry name" value="Phosphoribosylformylglycinamidine cyclo-ligase"/>
    <property type="match status" value="1"/>
</dbReference>
<gene>
    <name evidence="15" type="primary">purM</name>
    <name evidence="18" type="ORF">EJN90_12270</name>
</gene>
<dbReference type="UniPathway" id="UPA00074">
    <property type="reaction ID" value="UER00129"/>
</dbReference>
<dbReference type="InterPro" id="IPR036921">
    <property type="entry name" value="PurM-like_N_sf"/>
</dbReference>
<evidence type="ECO:0000256" key="4">
    <source>
        <dbReference type="ARBA" id="ARBA00013047"/>
    </source>
</evidence>
<evidence type="ECO:0000256" key="11">
    <source>
        <dbReference type="ARBA" id="ARBA00031908"/>
    </source>
</evidence>
<dbReference type="GO" id="GO:0004637">
    <property type="term" value="F:phosphoribosylamine-glycine ligase activity"/>
    <property type="evidence" value="ECO:0007669"/>
    <property type="project" value="TreeGrafter"/>
</dbReference>
<dbReference type="Gene3D" id="3.30.1330.10">
    <property type="entry name" value="PurM-like, N-terminal domain"/>
    <property type="match status" value="1"/>
</dbReference>
<evidence type="ECO:0000256" key="15">
    <source>
        <dbReference type="HAMAP-Rule" id="MF_00741"/>
    </source>
</evidence>
<comment type="pathway">
    <text evidence="2 15">Purine metabolism; IMP biosynthesis via de novo pathway; 5-amino-1-(5-phospho-D-ribosyl)imidazole from N(2)-formyl-N(1)-(5-phospho-D-ribosyl)glycinamide: step 2/2.</text>
</comment>
<dbReference type="GO" id="GO:0005524">
    <property type="term" value="F:ATP binding"/>
    <property type="evidence" value="ECO:0007669"/>
    <property type="project" value="UniProtKB-KW"/>
</dbReference>
<dbReference type="SUPFAM" id="SSF56042">
    <property type="entry name" value="PurM C-terminal domain-like"/>
    <property type="match status" value="1"/>
</dbReference>
<keyword evidence="7 15" id="KW-0436">Ligase</keyword>
<dbReference type="FunFam" id="3.90.650.10:FF:000011">
    <property type="entry name" value="Phosphoribosylformylglycinamidine cyclo-ligase"/>
    <property type="match status" value="1"/>
</dbReference>
<dbReference type="RefSeq" id="WP_126111664.1">
    <property type="nucleotide sequence ID" value="NZ_CP034465.1"/>
</dbReference>
<keyword evidence="19" id="KW-1185">Reference proteome</keyword>
<evidence type="ECO:0000259" key="17">
    <source>
        <dbReference type="Pfam" id="PF02769"/>
    </source>
</evidence>
<dbReference type="SUPFAM" id="SSF55326">
    <property type="entry name" value="PurM N-terminal domain-like"/>
    <property type="match status" value="1"/>
</dbReference>
<evidence type="ECO:0000256" key="7">
    <source>
        <dbReference type="ARBA" id="ARBA00022598"/>
    </source>
</evidence>
<dbReference type="Pfam" id="PF02769">
    <property type="entry name" value="AIRS_C"/>
    <property type="match status" value="1"/>
</dbReference>
<dbReference type="InterPro" id="IPR004733">
    <property type="entry name" value="PurM_cligase"/>
</dbReference>
<keyword evidence="9 15" id="KW-0658">Purine biosynthesis</keyword>
<dbReference type="NCBIfam" id="TIGR00878">
    <property type="entry name" value="purM"/>
    <property type="match status" value="1"/>
</dbReference>
<sequence length="351" mass="38101">MSNRKHSAYEAAGVQIEKGYEAVERMKKHIQRTDRPEVLSQLGGFGGLFDLSKHARSGTHPVLVSGTDGVGTKIVLAQQSQKFDTIGIDCVAMCVNDVLAQGAEPLFFLDYLAVGKNDPETIEQIVSGVAQGCVDAGAALIGGETAEMPDVYSAEEFDLAGFCVGIVDRAQLLDSHNIEKGDVLIGIPSSGLHSNGFSLVRKVFFKDHDWPFETVLANKRTLIDELLTPTRIYVNELLPLIKAGAVKGLAHITGGGFYENLPRMFDETKLQAQVDTDSWHKPEIFAMIQALGEVDEEEMYHTFNMGIGMVAAVAPEQVESVLDHIADAVVIGSINNKTTEQSVILSIKESR</sequence>
<evidence type="ECO:0000256" key="2">
    <source>
        <dbReference type="ARBA" id="ARBA00004686"/>
    </source>
</evidence>
<dbReference type="Pfam" id="PF00586">
    <property type="entry name" value="AIRS"/>
    <property type="match status" value="1"/>
</dbReference>
<keyword evidence="10 15" id="KW-0067">ATP-binding</keyword>
<comment type="catalytic activity">
    <reaction evidence="14 15">
        <text>2-formamido-N(1)-(5-O-phospho-beta-D-ribosyl)acetamidine + ATP = 5-amino-1-(5-phospho-beta-D-ribosyl)imidazole + ADP + phosphate + H(+)</text>
        <dbReference type="Rhea" id="RHEA:23032"/>
        <dbReference type="ChEBI" id="CHEBI:15378"/>
        <dbReference type="ChEBI" id="CHEBI:30616"/>
        <dbReference type="ChEBI" id="CHEBI:43474"/>
        <dbReference type="ChEBI" id="CHEBI:137981"/>
        <dbReference type="ChEBI" id="CHEBI:147287"/>
        <dbReference type="ChEBI" id="CHEBI:456216"/>
        <dbReference type="EC" id="6.3.3.1"/>
    </reaction>
</comment>
<comment type="subcellular location">
    <subcellularLocation>
        <location evidence="1 15">Cytoplasm</location>
    </subcellularLocation>
</comment>
<organism evidence="18 19">
    <name type="scientific">Jeotgalibaca ciconiae</name>
    <dbReference type="NCBI Taxonomy" id="2496265"/>
    <lineage>
        <taxon>Bacteria</taxon>
        <taxon>Bacillati</taxon>
        <taxon>Bacillota</taxon>
        <taxon>Bacilli</taxon>
        <taxon>Lactobacillales</taxon>
        <taxon>Carnobacteriaceae</taxon>
        <taxon>Jeotgalibaca</taxon>
    </lineage>
</organism>